<keyword evidence="1" id="KW-0371">Homeobox</keyword>
<proteinExistence type="evidence at transcript level"/>
<evidence type="ECO:0000313" key="1">
    <source>
        <dbReference type="EMBL" id="CAA41624.1"/>
    </source>
</evidence>
<organism evidence="1">
    <name type="scientific">Arabidopsis thaliana</name>
    <name type="common">Mouse-ear cress</name>
    <dbReference type="NCBI Taxonomy" id="3702"/>
    <lineage>
        <taxon>Eukaryota</taxon>
        <taxon>Viridiplantae</taxon>
        <taxon>Streptophyta</taxon>
        <taxon>Embryophyta</taxon>
        <taxon>Tracheophyta</taxon>
        <taxon>Spermatophyta</taxon>
        <taxon>Magnoliopsida</taxon>
        <taxon>eudicotyledons</taxon>
        <taxon>Gunneridae</taxon>
        <taxon>Pentapetalae</taxon>
        <taxon>rosids</taxon>
        <taxon>malvids</taxon>
        <taxon>Brassicales</taxon>
        <taxon>Brassicaceae</taxon>
        <taxon>Camelineae</taxon>
        <taxon>Arabidopsis</taxon>
    </lineage>
</organism>
<protein>
    <submittedName>
        <fullName evidence="1">A.thaliana homeobox gene Athb-1 mRNA</fullName>
    </submittedName>
</protein>
<dbReference type="GO" id="GO:0003677">
    <property type="term" value="F:DNA binding"/>
    <property type="evidence" value="ECO:0007669"/>
    <property type="project" value="UniProtKB-KW"/>
</dbReference>
<dbReference type="EMBL" id="X58821">
    <property type="protein sequence ID" value="CAA41624.1"/>
    <property type="molecule type" value="mRNA"/>
</dbReference>
<sequence>MEYKLLPP</sequence>
<reference evidence="1" key="1">
    <citation type="journal article" date="1991" name="EMBO J.">
        <title>A novel class of plant proteins containing a homeodomain with a closely linked leucine zipper motif.</title>
        <authorList>
            <person name="Ruberti I."/>
            <person name="Sessa G."/>
            <person name="Lucchetti S."/>
            <person name="Morelli G."/>
        </authorList>
    </citation>
    <scope>NUCLEOTIDE SEQUENCE</scope>
    <source>
        <strain evidence="1">Columbia</strain>
    </source>
</reference>
<name>A2NW03_ARATH</name>
<keyword evidence="1" id="KW-0238">DNA-binding</keyword>
<accession>A2NW03</accession>